<evidence type="ECO:0000256" key="1">
    <source>
        <dbReference type="ARBA" id="ARBA00004167"/>
    </source>
</evidence>
<evidence type="ECO:0000256" key="10">
    <source>
        <dbReference type="SAM" id="Phobius"/>
    </source>
</evidence>
<dbReference type="SUPFAM" id="SSF48726">
    <property type="entry name" value="Immunoglobulin"/>
    <property type="match status" value="4"/>
</dbReference>
<dbReference type="EMBL" id="JAVRBK010000007">
    <property type="protein sequence ID" value="KAK5640815.1"/>
    <property type="molecule type" value="Genomic_DNA"/>
</dbReference>
<evidence type="ECO:0000256" key="3">
    <source>
        <dbReference type="ARBA" id="ARBA00022729"/>
    </source>
</evidence>
<dbReference type="SMART" id="SM00409">
    <property type="entry name" value="IG"/>
    <property type="match status" value="4"/>
</dbReference>
<protein>
    <recommendedName>
        <fullName evidence="15">Dscam</fullName>
    </recommendedName>
</protein>
<comment type="caution">
    <text evidence="13">The sequence shown here is derived from an EMBL/GenBank/DDBJ whole genome shotgun (WGS) entry which is preliminary data.</text>
</comment>
<gene>
    <name evidence="13" type="ORF">RI129_009362</name>
</gene>
<organism evidence="13 14">
    <name type="scientific">Pyrocoelia pectoralis</name>
    <dbReference type="NCBI Taxonomy" id="417401"/>
    <lineage>
        <taxon>Eukaryota</taxon>
        <taxon>Metazoa</taxon>
        <taxon>Ecdysozoa</taxon>
        <taxon>Arthropoda</taxon>
        <taxon>Hexapoda</taxon>
        <taxon>Insecta</taxon>
        <taxon>Pterygota</taxon>
        <taxon>Neoptera</taxon>
        <taxon>Endopterygota</taxon>
        <taxon>Coleoptera</taxon>
        <taxon>Polyphaga</taxon>
        <taxon>Elateriformia</taxon>
        <taxon>Elateroidea</taxon>
        <taxon>Lampyridae</taxon>
        <taxon>Lampyrinae</taxon>
        <taxon>Pyrocoelia</taxon>
    </lineage>
</organism>
<dbReference type="InterPro" id="IPR013783">
    <property type="entry name" value="Ig-like_fold"/>
</dbReference>
<keyword evidence="2 10" id="KW-0812">Transmembrane</keyword>
<proteinExistence type="predicted"/>
<dbReference type="InterPro" id="IPR007110">
    <property type="entry name" value="Ig-like_dom"/>
</dbReference>
<keyword evidence="3" id="KW-0732">Signal</keyword>
<evidence type="ECO:0000256" key="2">
    <source>
        <dbReference type="ARBA" id="ARBA00022692"/>
    </source>
</evidence>
<dbReference type="InterPro" id="IPR050964">
    <property type="entry name" value="Striated_Muscle_Regulatory"/>
</dbReference>
<dbReference type="GO" id="GO:0007399">
    <property type="term" value="P:nervous system development"/>
    <property type="evidence" value="ECO:0007669"/>
    <property type="project" value="UniProtKB-ARBA"/>
</dbReference>
<evidence type="ECO:0000259" key="11">
    <source>
        <dbReference type="PROSITE" id="PS50835"/>
    </source>
</evidence>
<evidence type="ECO:0000256" key="7">
    <source>
        <dbReference type="ARBA" id="ARBA00023157"/>
    </source>
</evidence>
<keyword evidence="6 10" id="KW-0472">Membrane</keyword>
<dbReference type="FunFam" id="2.60.40.10:FF:000008">
    <property type="entry name" value="roundabout homolog 2 isoform X2"/>
    <property type="match status" value="1"/>
</dbReference>
<feature type="domain" description="Ig-like" evidence="11">
    <location>
        <begin position="614"/>
        <end position="711"/>
    </location>
</feature>
<dbReference type="SMART" id="SM00060">
    <property type="entry name" value="FN3"/>
    <property type="match status" value="3"/>
</dbReference>
<dbReference type="InterPro" id="IPR003961">
    <property type="entry name" value="FN3_dom"/>
</dbReference>
<dbReference type="FunFam" id="2.60.40.10:FF:000032">
    <property type="entry name" value="palladin isoform X1"/>
    <property type="match status" value="2"/>
</dbReference>
<dbReference type="FunFam" id="2.60.40.10:FF:000189">
    <property type="entry name" value="Neogenin isoform 3"/>
    <property type="match status" value="1"/>
</dbReference>
<feature type="transmembrane region" description="Helical" evidence="10">
    <location>
        <begin position="1155"/>
        <end position="1177"/>
    </location>
</feature>
<dbReference type="InterPro" id="IPR013098">
    <property type="entry name" value="Ig_I-set"/>
</dbReference>
<evidence type="ECO:0008006" key="15">
    <source>
        <dbReference type="Google" id="ProtNLM"/>
    </source>
</evidence>
<dbReference type="GO" id="GO:0009653">
    <property type="term" value="P:anatomical structure morphogenesis"/>
    <property type="evidence" value="ECO:0007669"/>
    <property type="project" value="UniProtKB-ARBA"/>
</dbReference>
<dbReference type="PROSITE" id="PS50853">
    <property type="entry name" value="FN3"/>
    <property type="match status" value="2"/>
</dbReference>
<dbReference type="GO" id="GO:0016020">
    <property type="term" value="C:membrane"/>
    <property type="evidence" value="ECO:0007669"/>
    <property type="project" value="UniProtKB-SubCell"/>
</dbReference>
<reference evidence="13 14" key="1">
    <citation type="journal article" date="2024" name="Insects">
        <title>An Improved Chromosome-Level Genome Assembly of the Firefly Pyrocoelia pectoralis.</title>
        <authorList>
            <person name="Fu X."/>
            <person name="Meyer-Rochow V.B."/>
            <person name="Ballantyne L."/>
            <person name="Zhu X."/>
        </authorList>
    </citation>
    <scope>NUCLEOTIDE SEQUENCE [LARGE SCALE GENOMIC DNA]</scope>
    <source>
        <strain evidence="13">XCY_ONT2</strain>
    </source>
</reference>
<feature type="region of interest" description="Disordered" evidence="9">
    <location>
        <begin position="1375"/>
        <end position="1454"/>
    </location>
</feature>
<evidence type="ECO:0000259" key="12">
    <source>
        <dbReference type="PROSITE" id="PS50853"/>
    </source>
</evidence>
<evidence type="ECO:0000313" key="13">
    <source>
        <dbReference type="EMBL" id="KAK5640815.1"/>
    </source>
</evidence>
<evidence type="ECO:0000313" key="14">
    <source>
        <dbReference type="Proteomes" id="UP001329430"/>
    </source>
</evidence>
<feature type="compositionally biased region" description="Basic and acidic residues" evidence="9">
    <location>
        <begin position="1441"/>
        <end position="1454"/>
    </location>
</feature>
<keyword evidence="4" id="KW-0677">Repeat</keyword>
<comment type="subcellular location">
    <subcellularLocation>
        <location evidence="1">Membrane</location>
        <topology evidence="1">Single-pass membrane protein</topology>
    </subcellularLocation>
</comment>
<feature type="domain" description="Ig-like" evidence="11">
    <location>
        <begin position="719"/>
        <end position="798"/>
    </location>
</feature>
<dbReference type="Pfam" id="PF07679">
    <property type="entry name" value="I-set"/>
    <property type="match status" value="4"/>
</dbReference>
<sequence length="1454" mass="161158">MNAEKLKKSLSKIRYVHNRNVEGEVNLNIFFEAILNNEPLEINKVHMESILINDLGINTKHLNRKLVNVLCEALVYYMSVWPGWQRNSEYRGGKLQLKEWMQRFRQYLIFKSNFIVKNSHKFCKEEANVCNRETQTDERKVLAPYTLVIGGPPNFINNIACNGHNGNIVIMQHPAKPWKRLHLTQFLNWPNVSVHVTLPDVSLTRSNMHKTHRFMTLSGDAIPFPEVRHIAHITKLSPDKEFKPYSHLFFVHYFHQLTSLLQKLTMVKQKRLHELTTIFGEFLKDIREIGIYNVTMSSDASVGFNIGKSQYNRTKRICSMPEAAAQNTINYSEIVVPQVDISLHYFNAVQDHNTNSDDITFESLNFLLRQLEQSSNMEQFIVMINSSCITYKCLQCDTLHRGPDAYSLAITHFYDSHKSEQTVVCSKLLRDEFRLEPQSTRAAAGEDVLLECGPPRGTPEPQVTWRKDGHTLDLDKRLRLVDGSSLAITDAKPSDDGRYQCVARNTAGIRESAIAVLKVHVKPFLLRPPEDITALVGSTIEFSCGVGGDPLPDVLWRRNSPGGTMPLGRVRVLEDRSLRLERITLQDQGRYTCEADNPAGALTASATLTVHAVPTFNTKPLAQTVETGQKVSFQCNAQGNPRPFVFWSFEGDRSLIFPGTPSGNFEAFASSDGHSTLILRNAQIQNSGTVITCSAVNAAGSASARTRLTVTSKEDRPPPVIIRGPVNQSLPIHSVAILSCDATGNPEPAIDWYKDDIPVMQNDKIKMTKPGKLEISHLGKEDSGVYTCVASSKGGKATWSGHLLVENPKNPNINFFKAPDAVMLPGPPSRPHVLNQSEGSVTITWAQNNKIGSSSLLGYQIELFGKEEGVTPTWTVVGRRTPGPSFTQHLLTPGIAYTFLVRAENAHGLGPPSQLSEPIFVGTDSTLNWGNPEVTEISEARASLISDNIVHLAETIPILSTAVKLVWEIIDAQYVEGFYGMLTVLHTGGSSAFTVSNLAKWARYEFFLVPFYKTVEGMPSNSRIVRTLEDVPSESPSHMEALLLNSTAVYLKWKAPPVASLNGELQGYRVEVKANKSDSQLETVTVGTTPTLLLGNLTTGVTYHVRVAATTRAGVGPFSVPAMLRLDPATRISDQQQQKPIGAEMQPGEFVTETWFMALLISMVTVMVFLFGAMMLVRRRQLLAKKALPASRSNGGVLSTPLALKQEAPLWLDKECLPEYASTLPEYAKLAAQEYSREYNSLNAPNGILAQSAHNNVNIHSNPLHQVDFSRVDQILKDYSNMQVQDYASPTLGVDSGRTSIADYAEVDSATAVLQSGATSPAPYATTTLVTGSRRIGWNQKCPSSSPDEPIYPAINGGYYNRSVYSDSYYPTTHTLKRNKRERKGSSGNPPDLVSPNQPVYARVGPPGTTWRGGAPSLSSFIPQKQMYHASTRSEPGNMLHSDRENEREREGDS</sequence>
<dbReference type="SMART" id="SM00408">
    <property type="entry name" value="IGc2"/>
    <property type="match status" value="4"/>
</dbReference>
<accession>A0AAN7V1Q5</accession>
<dbReference type="PANTHER" id="PTHR13817">
    <property type="entry name" value="TITIN"/>
    <property type="match status" value="1"/>
</dbReference>
<keyword evidence="5 10" id="KW-1133">Transmembrane helix</keyword>
<dbReference type="InterPro" id="IPR036116">
    <property type="entry name" value="FN3_sf"/>
</dbReference>
<dbReference type="FunFam" id="2.60.40.10:FF:000028">
    <property type="entry name" value="Neuronal cell adhesion molecule"/>
    <property type="match status" value="1"/>
</dbReference>
<dbReference type="Gene3D" id="2.60.40.10">
    <property type="entry name" value="Immunoglobulins"/>
    <property type="match status" value="7"/>
</dbReference>
<evidence type="ECO:0000256" key="4">
    <source>
        <dbReference type="ARBA" id="ARBA00022737"/>
    </source>
</evidence>
<dbReference type="CDD" id="cd00063">
    <property type="entry name" value="FN3"/>
    <property type="match status" value="2"/>
</dbReference>
<dbReference type="GO" id="GO:0030154">
    <property type="term" value="P:cell differentiation"/>
    <property type="evidence" value="ECO:0007669"/>
    <property type="project" value="UniProtKB-ARBA"/>
</dbReference>
<evidence type="ECO:0000256" key="5">
    <source>
        <dbReference type="ARBA" id="ARBA00022989"/>
    </source>
</evidence>
<feature type="domain" description="Fibronectin type-III" evidence="12">
    <location>
        <begin position="1035"/>
        <end position="1129"/>
    </location>
</feature>
<dbReference type="InterPro" id="IPR003599">
    <property type="entry name" value="Ig_sub"/>
</dbReference>
<dbReference type="SUPFAM" id="SSF49265">
    <property type="entry name" value="Fibronectin type III"/>
    <property type="match status" value="2"/>
</dbReference>
<evidence type="ECO:0000256" key="6">
    <source>
        <dbReference type="ARBA" id="ARBA00023136"/>
    </source>
</evidence>
<feature type="compositionally biased region" description="Polar residues" evidence="9">
    <location>
        <begin position="1417"/>
        <end position="1435"/>
    </location>
</feature>
<dbReference type="InterPro" id="IPR036179">
    <property type="entry name" value="Ig-like_dom_sf"/>
</dbReference>
<dbReference type="Pfam" id="PF00041">
    <property type="entry name" value="fn3"/>
    <property type="match status" value="2"/>
</dbReference>
<name>A0AAN7V1Q5_9COLE</name>
<evidence type="ECO:0000256" key="8">
    <source>
        <dbReference type="ARBA" id="ARBA00023319"/>
    </source>
</evidence>
<keyword evidence="8" id="KW-0393">Immunoglobulin domain</keyword>
<dbReference type="InterPro" id="IPR003598">
    <property type="entry name" value="Ig_sub2"/>
</dbReference>
<feature type="domain" description="Fibronectin type-III" evidence="12">
    <location>
        <begin position="827"/>
        <end position="926"/>
    </location>
</feature>
<evidence type="ECO:0000256" key="9">
    <source>
        <dbReference type="SAM" id="MobiDB-lite"/>
    </source>
</evidence>
<keyword evidence="7" id="KW-1015">Disulfide bond</keyword>
<keyword evidence="14" id="KW-1185">Reference proteome</keyword>
<dbReference type="PANTHER" id="PTHR13817:SF183">
    <property type="entry name" value="LP22668P"/>
    <property type="match status" value="1"/>
</dbReference>
<dbReference type="PROSITE" id="PS50835">
    <property type="entry name" value="IG_LIKE"/>
    <property type="match status" value="4"/>
</dbReference>
<dbReference type="Proteomes" id="UP001329430">
    <property type="component" value="Chromosome 7"/>
</dbReference>
<feature type="domain" description="Ig-like" evidence="11">
    <location>
        <begin position="431"/>
        <end position="515"/>
    </location>
</feature>
<feature type="domain" description="Ig-like" evidence="11">
    <location>
        <begin position="523"/>
        <end position="609"/>
    </location>
</feature>